<dbReference type="AlphaFoldDB" id="A0AAE0SYH1"/>
<gene>
    <name evidence="1" type="ORF">CHS0354_030259</name>
</gene>
<reference evidence="1" key="2">
    <citation type="journal article" date="2021" name="Genome Biol. Evol.">
        <title>Developing a high-quality reference genome for a parasitic bivalve with doubly uniparental inheritance (Bivalvia: Unionida).</title>
        <authorList>
            <person name="Smith C.H."/>
        </authorList>
    </citation>
    <scope>NUCLEOTIDE SEQUENCE</scope>
    <source>
        <strain evidence="1">CHS0354</strain>
        <tissue evidence="1">Mantle</tissue>
    </source>
</reference>
<keyword evidence="2" id="KW-1185">Reference proteome</keyword>
<dbReference type="InterPro" id="IPR008922">
    <property type="entry name" value="Di-copper_centre_dom_sf"/>
</dbReference>
<evidence type="ECO:0000313" key="1">
    <source>
        <dbReference type="EMBL" id="KAK3600228.1"/>
    </source>
</evidence>
<reference evidence="1" key="1">
    <citation type="journal article" date="2021" name="Genome Biol. Evol.">
        <title>A High-Quality Reference Genome for a Parasitic Bivalve with Doubly Uniparental Inheritance (Bivalvia: Unionida).</title>
        <authorList>
            <person name="Smith C.H."/>
        </authorList>
    </citation>
    <scope>NUCLEOTIDE SEQUENCE</scope>
    <source>
        <strain evidence="1">CHS0354</strain>
    </source>
</reference>
<dbReference type="EMBL" id="JAEAOA010001800">
    <property type="protein sequence ID" value="KAK3600228.1"/>
    <property type="molecule type" value="Genomic_DNA"/>
</dbReference>
<dbReference type="Proteomes" id="UP001195483">
    <property type="component" value="Unassembled WGS sequence"/>
</dbReference>
<name>A0AAE0SYH1_9BIVA</name>
<sequence>MAAKSVQAVSSGQKRKRKEIRMLTGRELDVYFRAVRAAKANTDDDDDDKEKYLKKTGLIFRGSLETFFPSRQRLQTFTRHWQSFIPELHPSQLTDDATSSAVTEYENMLRDQGPEYAEVTIPYWDSRLEARMEQPTNTVLFTDRFLGTGSGEATGGILGNGWPTSAGPLVRNIGTDGPPMTDEAIVNVTRMTKMSKI</sequence>
<evidence type="ECO:0000313" key="2">
    <source>
        <dbReference type="Proteomes" id="UP001195483"/>
    </source>
</evidence>
<accession>A0AAE0SYH1</accession>
<reference evidence="1" key="3">
    <citation type="submission" date="2023-05" db="EMBL/GenBank/DDBJ databases">
        <authorList>
            <person name="Smith C.H."/>
        </authorList>
    </citation>
    <scope>NUCLEOTIDE SEQUENCE</scope>
    <source>
        <strain evidence="1">CHS0354</strain>
        <tissue evidence="1">Mantle</tissue>
    </source>
</reference>
<protein>
    <submittedName>
        <fullName evidence="1">Uncharacterized protein</fullName>
    </submittedName>
</protein>
<comment type="caution">
    <text evidence="1">The sequence shown here is derived from an EMBL/GenBank/DDBJ whole genome shotgun (WGS) entry which is preliminary data.</text>
</comment>
<organism evidence="1 2">
    <name type="scientific">Potamilus streckersoni</name>
    <dbReference type="NCBI Taxonomy" id="2493646"/>
    <lineage>
        <taxon>Eukaryota</taxon>
        <taxon>Metazoa</taxon>
        <taxon>Spiralia</taxon>
        <taxon>Lophotrochozoa</taxon>
        <taxon>Mollusca</taxon>
        <taxon>Bivalvia</taxon>
        <taxon>Autobranchia</taxon>
        <taxon>Heteroconchia</taxon>
        <taxon>Palaeoheterodonta</taxon>
        <taxon>Unionida</taxon>
        <taxon>Unionoidea</taxon>
        <taxon>Unionidae</taxon>
        <taxon>Ambleminae</taxon>
        <taxon>Lampsilini</taxon>
        <taxon>Potamilus</taxon>
    </lineage>
</organism>
<dbReference type="Gene3D" id="1.10.1280.10">
    <property type="entry name" value="Di-copper center containing domain from catechol oxidase"/>
    <property type="match status" value="1"/>
</dbReference>
<dbReference type="SUPFAM" id="SSF48056">
    <property type="entry name" value="Di-copper centre-containing domain"/>
    <property type="match status" value="1"/>
</dbReference>
<proteinExistence type="predicted"/>